<proteinExistence type="predicted"/>
<keyword evidence="2" id="KW-1185">Reference proteome</keyword>
<evidence type="ECO:0000313" key="1">
    <source>
        <dbReference type="EMBL" id="CAE6944191.1"/>
    </source>
</evidence>
<name>A0A812HBK0_9DINO</name>
<organism evidence="1 2">
    <name type="scientific">Symbiodinium natans</name>
    <dbReference type="NCBI Taxonomy" id="878477"/>
    <lineage>
        <taxon>Eukaryota</taxon>
        <taxon>Sar</taxon>
        <taxon>Alveolata</taxon>
        <taxon>Dinophyceae</taxon>
        <taxon>Suessiales</taxon>
        <taxon>Symbiodiniaceae</taxon>
        <taxon>Symbiodinium</taxon>
    </lineage>
</organism>
<dbReference type="PANTHER" id="PTHR33835">
    <property type="entry name" value="YALI0C07656P"/>
    <property type="match status" value="1"/>
</dbReference>
<comment type="caution">
    <text evidence="1">The sequence shown here is derived from an EMBL/GenBank/DDBJ whole genome shotgun (WGS) entry which is preliminary data.</text>
</comment>
<dbReference type="AlphaFoldDB" id="A0A812HBK0"/>
<evidence type="ECO:0000313" key="2">
    <source>
        <dbReference type="Proteomes" id="UP000604046"/>
    </source>
</evidence>
<dbReference type="PANTHER" id="PTHR33835:SF1">
    <property type="entry name" value="METALLO-BETA-LACTAMASE DOMAIN-CONTAINING PROTEIN"/>
    <property type="match status" value="1"/>
</dbReference>
<accession>A0A812HBK0</accession>
<dbReference type="InterPro" id="IPR025638">
    <property type="entry name" value="DUF4336"/>
</dbReference>
<gene>
    <name evidence="1" type="primary">CPK4</name>
    <name evidence="1" type="ORF">SNAT2548_LOCUS1327</name>
</gene>
<dbReference type="EMBL" id="CAJNDS010000072">
    <property type="protein sequence ID" value="CAE6944191.1"/>
    <property type="molecule type" value="Genomic_DNA"/>
</dbReference>
<dbReference type="SUPFAM" id="SSF56281">
    <property type="entry name" value="Metallo-hydrolase/oxidoreductase"/>
    <property type="match status" value="1"/>
</dbReference>
<reference evidence="1" key="1">
    <citation type="submission" date="2021-02" db="EMBL/GenBank/DDBJ databases">
        <authorList>
            <person name="Dougan E. K."/>
            <person name="Rhodes N."/>
            <person name="Thang M."/>
            <person name="Chan C."/>
        </authorList>
    </citation>
    <scope>NUCLEOTIDE SEQUENCE</scope>
</reference>
<sequence>MAMSQELRALKPLAPKIYTHEAVIQFYGFALQTRMAVICLEGRRLCLYSPTPLTDAVAADLETLGTVALLVSPNKIHNQTLQAYCTAYPNALLCAPPGLQERQPQLSVQVVLKSGMDFWAAVGGWGQELEVLVTAGNCFFEEALLYHPHSGTLLVGDFVENLRPATTPGCCGGPLARACRLQGRPMPSPEFWIYTQDAKALETSVSLAATWSIQRIFLCHGSMIEGPASANVFAEVVGELARWARRWGDWQAHRNAKEAAQAIFIQITGRASETGGERMDWHSFVSYLRRQACAGMPEEPTPEVVPEPENSDPKVQNQDILRNVTDAIRATAAEAISTLSSVGHNWFGGKDANSDARGYAAPGPPDNQVLRQLLEMGYEEHAVNAKVLKWCRQQSCTAVQLDDRLYTELDRQYALLRARRAASPGRALAVQAVPA</sequence>
<dbReference type="OrthoDB" id="421671at2759"/>
<dbReference type="Proteomes" id="UP000604046">
    <property type="component" value="Unassembled WGS sequence"/>
</dbReference>
<dbReference type="InterPro" id="IPR036866">
    <property type="entry name" value="RibonucZ/Hydroxyglut_hydro"/>
</dbReference>
<protein>
    <submittedName>
        <fullName evidence="1">CPK4 protein</fullName>
    </submittedName>
</protein>